<evidence type="ECO:0000256" key="6">
    <source>
        <dbReference type="ARBA" id="ARBA00023015"/>
    </source>
</evidence>
<dbReference type="EMBL" id="PGEZ01000002">
    <property type="protein sequence ID" value="PJJ53947.1"/>
    <property type="molecule type" value="Genomic_DNA"/>
</dbReference>
<keyword evidence="4 11" id="KW-0812">Transmembrane</keyword>
<dbReference type="PANTHER" id="PTHR37461">
    <property type="entry name" value="ANTI-SIGMA-K FACTOR RSKA"/>
    <property type="match status" value="1"/>
</dbReference>
<dbReference type="InterPro" id="IPR018764">
    <property type="entry name" value="RskA_C"/>
</dbReference>
<keyword evidence="15" id="KW-1185">Reference proteome</keyword>
<keyword evidence="3" id="KW-1003">Cell membrane</keyword>
<evidence type="ECO:0000256" key="3">
    <source>
        <dbReference type="ARBA" id="ARBA00022475"/>
    </source>
</evidence>
<sequence>MTSEPHNLAAAYALDALDEAERVGFEEHLAQCTDCAEEVRGFRETAARLADAARAEPPPGLRTSVMEAVARTPQERPGVTPLHKPRRGRRAVLTALAAAAAAAIVALGSWAVVERDRADDLAADQAAITAVLSAPDARMSAAEVEGGGTVRVVRSEKLDDAVVVVAGLPELDAEHDYQVWTLRGDDPTSAGVLGRDDQGPESASSRLVSDFDGVTAVAITVEPAGGSDAPTTNPIAAVSTA</sequence>
<keyword evidence="5 11" id="KW-1133">Transmembrane helix</keyword>
<dbReference type="GO" id="GO:0005886">
    <property type="term" value="C:plasma membrane"/>
    <property type="evidence" value="ECO:0007669"/>
    <property type="project" value="UniProtKB-SubCell"/>
</dbReference>
<evidence type="ECO:0000313" key="14">
    <source>
        <dbReference type="EMBL" id="PJJ53947.1"/>
    </source>
</evidence>
<dbReference type="Proteomes" id="UP000230842">
    <property type="component" value="Unassembled WGS sequence"/>
</dbReference>
<evidence type="ECO:0000259" key="13">
    <source>
        <dbReference type="Pfam" id="PF22618"/>
    </source>
</evidence>
<keyword evidence="7 11" id="KW-0472">Membrane</keyword>
<evidence type="ECO:0000259" key="12">
    <source>
        <dbReference type="Pfam" id="PF10099"/>
    </source>
</evidence>
<evidence type="ECO:0000256" key="4">
    <source>
        <dbReference type="ARBA" id="ARBA00022692"/>
    </source>
</evidence>
<evidence type="ECO:0000256" key="1">
    <source>
        <dbReference type="ARBA" id="ARBA00004167"/>
    </source>
</evidence>
<feature type="domain" description="Anti-sigma-K factor RskA N-terminal" evidence="13">
    <location>
        <begin position="7"/>
        <end position="47"/>
    </location>
</feature>
<evidence type="ECO:0000256" key="2">
    <source>
        <dbReference type="ARBA" id="ARBA00004236"/>
    </source>
</evidence>
<dbReference type="RefSeq" id="WP_039359630.1">
    <property type="nucleotide sequence ID" value="NZ_PGEZ01000002.1"/>
</dbReference>
<dbReference type="InterPro" id="IPR051474">
    <property type="entry name" value="Anti-sigma-K/W_factor"/>
</dbReference>
<evidence type="ECO:0000256" key="5">
    <source>
        <dbReference type="ARBA" id="ARBA00022989"/>
    </source>
</evidence>
<keyword evidence="6" id="KW-0805">Transcription regulation</keyword>
<accession>A0A0B2B6C9</accession>
<evidence type="ECO:0000256" key="7">
    <source>
        <dbReference type="ARBA" id="ARBA00023136"/>
    </source>
</evidence>
<dbReference type="InterPro" id="IPR041916">
    <property type="entry name" value="Anti_sigma_zinc_sf"/>
</dbReference>
<dbReference type="PANTHER" id="PTHR37461:SF1">
    <property type="entry name" value="ANTI-SIGMA-K FACTOR RSKA"/>
    <property type="match status" value="1"/>
</dbReference>
<evidence type="ECO:0000256" key="11">
    <source>
        <dbReference type="SAM" id="Phobius"/>
    </source>
</evidence>
<evidence type="ECO:0000256" key="9">
    <source>
        <dbReference type="ARBA" id="ARBA00029829"/>
    </source>
</evidence>
<dbReference type="OrthoDB" id="153510at2"/>
<gene>
    <name evidence="14" type="ORF">CLV56_3449</name>
</gene>
<dbReference type="Pfam" id="PF10099">
    <property type="entry name" value="RskA_C"/>
    <property type="match status" value="1"/>
</dbReference>
<evidence type="ECO:0000256" key="8">
    <source>
        <dbReference type="ARBA" id="ARBA00023163"/>
    </source>
</evidence>
<organism evidence="14 15">
    <name type="scientific">Mumia flava</name>
    <dbReference type="NCBI Taxonomy" id="1348852"/>
    <lineage>
        <taxon>Bacteria</taxon>
        <taxon>Bacillati</taxon>
        <taxon>Actinomycetota</taxon>
        <taxon>Actinomycetes</taxon>
        <taxon>Propionibacteriales</taxon>
        <taxon>Nocardioidaceae</taxon>
        <taxon>Mumia</taxon>
    </lineage>
</organism>
<dbReference type="Pfam" id="PF22618">
    <property type="entry name" value="RskA_N"/>
    <property type="match status" value="1"/>
</dbReference>
<evidence type="ECO:0000256" key="10">
    <source>
        <dbReference type="ARBA" id="ARBA00030803"/>
    </source>
</evidence>
<keyword evidence="8" id="KW-0804">Transcription</keyword>
<dbReference type="Gene3D" id="1.10.10.1320">
    <property type="entry name" value="Anti-sigma factor, zinc-finger domain"/>
    <property type="match status" value="1"/>
</dbReference>
<dbReference type="InterPro" id="IPR053877">
    <property type="entry name" value="RskA_N"/>
</dbReference>
<proteinExistence type="predicted"/>
<evidence type="ECO:0000313" key="15">
    <source>
        <dbReference type="Proteomes" id="UP000230842"/>
    </source>
</evidence>
<feature type="transmembrane region" description="Helical" evidence="11">
    <location>
        <begin position="91"/>
        <end position="113"/>
    </location>
</feature>
<feature type="domain" description="Anti-sigma K factor RskA C-terminal" evidence="12">
    <location>
        <begin position="95"/>
        <end position="235"/>
    </location>
</feature>
<protein>
    <recommendedName>
        <fullName evidence="10">Regulator of SigK</fullName>
    </recommendedName>
    <alternativeName>
        <fullName evidence="9">Sigma-K anti-sigma factor RskA</fullName>
    </alternativeName>
</protein>
<comment type="subcellular location">
    <subcellularLocation>
        <location evidence="2">Cell membrane</location>
    </subcellularLocation>
    <subcellularLocation>
        <location evidence="1">Membrane</location>
        <topology evidence="1">Single-pass membrane protein</topology>
    </subcellularLocation>
</comment>
<name>A0A0B2B6C9_9ACTN</name>
<dbReference type="GO" id="GO:0016989">
    <property type="term" value="F:sigma factor antagonist activity"/>
    <property type="evidence" value="ECO:0007669"/>
    <property type="project" value="TreeGrafter"/>
</dbReference>
<comment type="caution">
    <text evidence="14">The sequence shown here is derived from an EMBL/GenBank/DDBJ whole genome shotgun (WGS) entry which is preliminary data.</text>
</comment>
<reference evidence="14 15" key="1">
    <citation type="submission" date="2017-11" db="EMBL/GenBank/DDBJ databases">
        <title>Genomic Encyclopedia of Archaeal and Bacterial Type Strains, Phase II (KMG-II): From Individual Species to Whole Genera.</title>
        <authorList>
            <person name="Goeker M."/>
        </authorList>
    </citation>
    <scope>NUCLEOTIDE SEQUENCE [LARGE SCALE GENOMIC DNA]</scope>
    <source>
        <strain evidence="14 15">DSM 27763</strain>
    </source>
</reference>
<dbReference type="AlphaFoldDB" id="A0A0B2B6C9"/>
<dbReference type="GO" id="GO:0006417">
    <property type="term" value="P:regulation of translation"/>
    <property type="evidence" value="ECO:0007669"/>
    <property type="project" value="TreeGrafter"/>
</dbReference>